<dbReference type="PROSITE" id="PS00211">
    <property type="entry name" value="ABC_TRANSPORTER_1"/>
    <property type="match status" value="2"/>
</dbReference>
<evidence type="ECO:0000256" key="13">
    <source>
        <dbReference type="SAM" id="Phobius"/>
    </source>
</evidence>
<dbReference type="InterPro" id="IPR027417">
    <property type="entry name" value="P-loop_NTPase"/>
</dbReference>
<dbReference type="Pfam" id="PF00005">
    <property type="entry name" value="ABC_tran"/>
    <property type="match status" value="2"/>
</dbReference>
<keyword evidence="4" id="KW-1003">Cell membrane</keyword>
<organism evidence="16 17">
    <name type="scientific">Echria macrotheca</name>
    <dbReference type="NCBI Taxonomy" id="438768"/>
    <lineage>
        <taxon>Eukaryota</taxon>
        <taxon>Fungi</taxon>
        <taxon>Dikarya</taxon>
        <taxon>Ascomycota</taxon>
        <taxon>Pezizomycotina</taxon>
        <taxon>Sordariomycetes</taxon>
        <taxon>Sordariomycetidae</taxon>
        <taxon>Sordariales</taxon>
        <taxon>Schizotheciaceae</taxon>
        <taxon>Echria</taxon>
    </lineage>
</organism>
<feature type="transmembrane region" description="Helical" evidence="13">
    <location>
        <begin position="161"/>
        <end position="180"/>
    </location>
</feature>
<evidence type="ECO:0000256" key="1">
    <source>
        <dbReference type="ARBA" id="ARBA00004651"/>
    </source>
</evidence>
<dbReference type="InterPro" id="IPR003439">
    <property type="entry name" value="ABC_transporter-like_ATP-bd"/>
</dbReference>
<feature type="transmembrane region" description="Helical" evidence="13">
    <location>
        <begin position="1179"/>
        <end position="1199"/>
    </location>
</feature>
<comment type="function">
    <text evidence="11">ABC-type transporter; part of the gene cluster that mediates the biosynthesis of the phomopsins, a group of hexapeptide mycotoxins which infects lupins and causes lupinosis disease in livestock.</text>
</comment>
<dbReference type="CDD" id="cd03250">
    <property type="entry name" value="ABCC_MRP_domain1"/>
    <property type="match status" value="1"/>
</dbReference>
<feature type="transmembrane region" description="Helical" evidence="13">
    <location>
        <begin position="495"/>
        <end position="519"/>
    </location>
</feature>
<dbReference type="GO" id="GO:0005524">
    <property type="term" value="F:ATP binding"/>
    <property type="evidence" value="ECO:0007669"/>
    <property type="project" value="UniProtKB-KW"/>
</dbReference>
<sequence>MTPCPPAGDDQFGPRVDTACRAFDFTLLFEDAVFIALPAALMVLLLPVRIRKLWRTQIMTASYRLAAWKSAAIAVLSVFHLAALALRVQSRSLYTRAAVAAEVLSSAANFGALVLSFLEDQRSVKPSDLLVLYFSASTLLGIPRLRTLWLLPPSDYLVHQAIWTVLLVITAAVAVLECIGKTRYLRPVYKKGLTSEQTSGFWTRSLFVWLLPLFRQGYSTVFLVEDLPEVDNDLKESTAGTELEDAWRRARQLPGQFRLVKATLRGYAWPFLSAVVPRLFLAAFTFCQPFLIQAAVSHLSKDNDDDNSDHERFGQALVGAFALTYLGIAVSRAIYWRQTYRMLAKVRAGLTAKIYRHTVSLKSRDVEDSAAITLMGTDVERIVESLRFVHEVWAAVPEVAIGVWLLARQVSYASIAPLAICAISLAGTSLVAKGFGPAQRDWVACVEKRVSATATMLRNIKSVKMLGLMDHSRRTIEMLRGTEINVSAKFRKLRVWAIMIGNAPTSVAPFVTLAIYALISLSGSQQSLLIAQAFTSLALISLVTEPLLMFCQALPSMTQALSCFERIERFLCVGESPEIQRPESRSCGDPSSLSPLQPQAALMHPAGGQLVEFRQASVSWSPKLDDRPIVLHDISLRIGTGLTAIVGPVGSGKTTLVSTIIGETATVSGSVVSNIASRVAFCSQTPWLVNDTIRRNIVGESDFSQEWFDSAVKYCGLRDELEGLPERDLTIVGNNGSALSGGQRQRVALARAVYSRLPVVVLDDCTSGLDPSASRTILTELFHANGHFRKAGISVIIATHDLRVLPQVDTVVLLNEGRLLDHGSYQEICERRPELIKLQQEEADQYESRGDSSVKAKNLPKMETVQSTVKNSPEGEQDEEPERAVGDASRQKGNWSVYAYYAKKAGKVSIFLWVLSTVIGAVANAYSSLWVDRWTSASEETGNQQLGLYLGIYFFLVSLATLGSLVECWCVSRPSCALSRSHELTMFRVFFINIIKDTAIKLHSDLLKATLGAPFYFFLESDVGSITNRFSQDMNLIDMTLPSQALQFTSGFAWCLAQLLVICVLGKYLAAVVPVLAAVLFTIQRYYLRTSRQLRVLDIEAKAPLYAHFIDTIAGIGTIRAFGWGIPFRNRLSAILDLSQRPFYMLFCVQQWLTLVLDLVAGALAITLVAIALGLTGALGPGALGVALVLTLQFNALLIQTIQSWTKLETSIGAVARVQQFVKCAPQEKGGTSVSSVSWPERGAVELRHLNAAHTPTSVPVLEDVSLTIAAGEKIAVCGPSGSGKTSMVMSLLKMMDLREGQILIDGVDTNTLDGSDLRAHLNVIPQEPFFMPGTLRFNLDPRDHASDMSIEAAVKRVSGSLWEKLSKGSNIDSLGSEFVASELSHGERQLLCLVRALLVPSKIVIFDEAMSSVDENTETVMQHVVESEFIDKTVISVMHRYSHIEWYDRVVVLRDGRIVECDKPRTLLEREGSALRGLYSAAA</sequence>
<feature type="transmembrane region" description="Helical" evidence="13">
    <location>
        <begin position="94"/>
        <end position="118"/>
    </location>
</feature>
<evidence type="ECO:0000256" key="12">
    <source>
        <dbReference type="SAM" id="MobiDB-lite"/>
    </source>
</evidence>
<dbReference type="GO" id="GO:0016887">
    <property type="term" value="F:ATP hydrolysis activity"/>
    <property type="evidence" value="ECO:0007669"/>
    <property type="project" value="InterPro"/>
</dbReference>
<dbReference type="PROSITE" id="PS50893">
    <property type="entry name" value="ABC_TRANSPORTER_2"/>
    <property type="match status" value="2"/>
</dbReference>
<comment type="similarity">
    <text evidence="2">Belongs to the ABC transporter superfamily. ABCC family. Conjugate transporter (TC 3.A.1.208) subfamily.</text>
</comment>
<evidence type="ECO:0000256" key="2">
    <source>
        <dbReference type="ARBA" id="ARBA00009726"/>
    </source>
</evidence>
<dbReference type="PROSITE" id="PS50929">
    <property type="entry name" value="ABC_TM1F"/>
    <property type="match status" value="2"/>
</dbReference>
<keyword evidence="17" id="KW-1185">Reference proteome</keyword>
<feature type="transmembrane region" description="Helical" evidence="13">
    <location>
        <begin position="531"/>
        <end position="551"/>
    </location>
</feature>
<dbReference type="InterPro" id="IPR017871">
    <property type="entry name" value="ABC_transporter-like_CS"/>
</dbReference>
<evidence type="ECO:0000256" key="6">
    <source>
        <dbReference type="ARBA" id="ARBA00022741"/>
    </source>
</evidence>
<keyword evidence="8 13" id="KW-1133">Transmembrane helix</keyword>
<feature type="transmembrane region" description="Helical" evidence="13">
    <location>
        <begin position="910"/>
        <end position="930"/>
    </location>
</feature>
<feature type="transmembrane region" description="Helical" evidence="13">
    <location>
        <begin position="312"/>
        <end position="335"/>
    </location>
</feature>
<keyword evidence="5 13" id="KW-0812">Transmembrane</keyword>
<name>A0AAJ0B5Y0_9PEZI</name>
<feature type="transmembrane region" description="Helical" evidence="13">
    <location>
        <begin position="1059"/>
        <end position="1083"/>
    </location>
</feature>
<comment type="subcellular location">
    <subcellularLocation>
        <location evidence="1">Cell membrane</location>
        <topology evidence="1">Multi-pass membrane protein</topology>
    </subcellularLocation>
</comment>
<evidence type="ECO:0000259" key="14">
    <source>
        <dbReference type="PROSITE" id="PS50893"/>
    </source>
</evidence>
<evidence type="ECO:0000256" key="5">
    <source>
        <dbReference type="ARBA" id="ARBA00022692"/>
    </source>
</evidence>
<dbReference type="GO" id="GO:0140359">
    <property type="term" value="F:ABC-type transporter activity"/>
    <property type="evidence" value="ECO:0007669"/>
    <property type="project" value="InterPro"/>
</dbReference>
<evidence type="ECO:0000256" key="4">
    <source>
        <dbReference type="ARBA" id="ARBA00022475"/>
    </source>
</evidence>
<evidence type="ECO:0000256" key="10">
    <source>
        <dbReference type="ARBA" id="ARBA00023180"/>
    </source>
</evidence>
<feature type="domain" description="ABC transporter" evidence="14">
    <location>
        <begin position="1247"/>
        <end position="1481"/>
    </location>
</feature>
<protein>
    <submittedName>
        <fullName evidence="16">Canalicular multispecific organic anion transporter 1</fullName>
    </submittedName>
</protein>
<dbReference type="SUPFAM" id="SSF52540">
    <property type="entry name" value="P-loop containing nucleoside triphosphate hydrolases"/>
    <property type="match status" value="2"/>
</dbReference>
<feature type="region of interest" description="Disordered" evidence="12">
    <location>
        <begin position="841"/>
        <end position="888"/>
    </location>
</feature>
<evidence type="ECO:0000313" key="16">
    <source>
        <dbReference type="EMBL" id="KAK1752303.1"/>
    </source>
</evidence>
<dbReference type="PANTHER" id="PTHR24223:SF404">
    <property type="entry name" value="ABC MULTIDRUG TRANSPORTER (EUROFUNG)-RELATED"/>
    <property type="match status" value="1"/>
</dbReference>
<accession>A0AAJ0B5Y0</accession>
<dbReference type="FunFam" id="1.20.1560.10:FF:000066">
    <property type="entry name" value="ABC multidrug transporter (Eurofung)"/>
    <property type="match status" value="1"/>
</dbReference>
<evidence type="ECO:0000256" key="3">
    <source>
        <dbReference type="ARBA" id="ARBA00022448"/>
    </source>
</evidence>
<evidence type="ECO:0000259" key="15">
    <source>
        <dbReference type="PROSITE" id="PS50929"/>
    </source>
</evidence>
<dbReference type="InterPro" id="IPR036640">
    <property type="entry name" value="ABC1_TM_sf"/>
</dbReference>
<gene>
    <name evidence="16" type="ORF">QBC47DRAFT_390225</name>
</gene>
<feature type="transmembrane region" description="Helical" evidence="13">
    <location>
        <begin position="950"/>
        <end position="971"/>
    </location>
</feature>
<dbReference type="Proteomes" id="UP001239445">
    <property type="component" value="Unassembled WGS sequence"/>
</dbReference>
<dbReference type="FunFam" id="3.40.50.300:FF:002145">
    <property type="entry name" value="ABC transporter (MsbA subfamily)"/>
    <property type="match status" value="1"/>
</dbReference>
<feature type="domain" description="ABC transmembrane type-1" evidence="15">
    <location>
        <begin position="279"/>
        <end position="559"/>
    </location>
</feature>
<feature type="transmembrane region" description="Helical" evidence="13">
    <location>
        <begin position="1143"/>
        <end position="1173"/>
    </location>
</feature>
<feature type="domain" description="ABC transmembrane type-1" evidence="15">
    <location>
        <begin position="911"/>
        <end position="1210"/>
    </location>
</feature>
<evidence type="ECO:0000256" key="8">
    <source>
        <dbReference type="ARBA" id="ARBA00022989"/>
    </source>
</evidence>
<dbReference type="InterPro" id="IPR011527">
    <property type="entry name" value="ABC1_TM_dom"/>
</dbReference>
<dbReference type="Gene3D" id="1.20.1560.10">
    <property type="entry name" value="ABC transporter type 1, transmembrane domain"/>
    <property type="match status" value="2"/>
</dbReference>
<reference evidence="16" key="1">
    <citation type="submission" date="2023-06" db="EMBL/GenBank/DDBJ databases">
        <title>Genome-scale phylogeny and comparative genomics of the fungal order Sordariales.</title>
        <authorList>
            <consortium name="Lawrence Berkeley National Laboratory"/>
            <person name="Hensen N."/>
            <person name="Bonometti L."/>
            <person name="Westerberg I."/>
            <person name="Brannstrom I.O."/>
            <person name="Guillou S."/>
            <person name="Cros-Aarteil S."/>
            <person name="Calhoun S."/>
            <person name="Haridas S."/>
            <person name="Kuo A."/>
            <person name="Mondo S."/>
            <person name="Pangilinan J."/>
            <person name="Riley R."/>
            <person name="Labutti K."/>
            <person name="Andreopoulos B."/>
            <person name="Lipzen A."/>
            <person name="Chen C."/>
            <person name="Yanf M."/>
            <person name="Daum C."/>
            <person name="Ng V."/>
            <person name="Clum A."/>
            <person name="Steindorff A."/>
            <person name="Ohm R."/>
            <person name="Martin F."/>
            <person name="Silar P."/>
            <person name="Natvig D."/>
            <person name="Lalanne C."/>
            <person name="Gautier V."/>
            <person name="Ament-Velasquez S.L."/>
            <person name="Kruys A."/>
            <person name="Hutchinson M.I."/>
            <person name="Powell A.J."/>
            <person name="Barry K."/>
            <person name="Miller A.N."/>
            <person name="Grigoriev I.V."/>
            <person name="Debuchy R."/>
            <person name="Gladieux P."/>
            <person name="Thoren M.H."/>
            <person name="Johannesson H."/>
        </authorList>
    </citation>
    <scope>NUCLEOTIDE SEQUENCE</scope>
    <source>
        <strain evidence="16">PSN4</strain>
    </source>
</reference>
<dbReference type="CDD" id="cd18580">
    <property type="entry name" value="ABC_6TM_ABCC_D2"/>
    <property type="match status" value="1"/>
</dbReference>
<dbReference type="InterPro" id="IPR044746">
    <property type="entry name" value="ABCC_6TM_D1"/>
</dbReference>
<dbReference type="PANTHER" id="PTHR24223">
    <property type="entry name" value="ATP-BINDING CASSETTE SUB-FAMILY C"/>
    <property type="match status" value="1"/>
</dbReference>
<dbReference type="FunFam" id="1.20.1560.10:FF:000055">
    <property type="entry name" value="ABC multidrug transporter (Eurofung)"/>
    <property type="match status" value="1"/>
</dbReference>
<keyword evidence="10" id="KW-0325">Glycoprotein</keyword>
<evidence type="ECO:0000256" key="7">
    <source>
        <dbReference type="ARBA" id="ARBA00022840"/>
    </source>
</evidence>
<comment type="caution">
    <text evidence="16">The sequence shown here is derived from an EMBL/GenBank/DDBJ whole genome shotgun (WGS) entry which is preliminary data.</text>
</comment>
<dbReference type="InterPro" id="IPR003593">
    <property type="entry name" value="AAA+_ATPase"/>
</dbReference>
<dbReference type="EMBL" id="MU839840">
    <property type="protein sequence ID" value="KAK1752303.1"/>
    <property type="molecule type" value="Genomic_DNA"/>
</dbReference>
<dbReference type="Pfam" id="PF00664">
    <property type="entry name" value="ABC_membrane"/>
    <property type="match status" value="2"/>
</dbReference>
<dbReference type="GO" id="GO:0005886">
    <property type="term" value="C:plasma membrane"/>
    <property type="evidence" value="ECO:0007669"/>
    <property type="project" value="UniProtKB-SubCell"/>
</dbReference>
<keyword evidence="9 13" id="KW-0472">Membrane</keyword>
<dbReference type="SUPFAM" id="SSF90123">
    <property type="entry name" value="ABC transporter transmembrane region"/>
    <property type="match status" value="2"/>
</dbReference>
<feature type="transmembrane region" description="Helical" evidence="13">
    <location>
        <begin position="267"/>
        <end position="292"/>
    </location>
</feature>
<dbReference type="InterPro" id="IPR044726">
    <property type="entry name" value="ABCC_6TM_D2"/>
</dbReference>
<evidence type="ECO:0000313" key="17">
    <source>
        <dbReference type="Proteomes" id="UP001239445"/>
    </source>
</evidence>
<feature type="transmembrane region" description="Helical" evidence="13">
    <location>
        <begin position="71"/>
        <end position="88"/>
    </location>
</feature>
<dbReference type="Gene3D" id="3.40.50.300">
    <property type="entry name" value="P-loop containing nucleotide triphosphate hydrolases"/>
    <property type="match status" value="2"/>
</dbReference>
<feature type="domain" description="ABC transporter" evidence="14">
    <location>
        <begin position="613"/>
        <end position="841"/>
    </location>
</feature>
<dbReference type="InterPro" id="IPR056227">
    <property type="entry name" value="TMD0_ABC"/>
</dbReference>
<feature type="transmembrane region" description="Helical" evidence="13">
    <location>
        <begin position="32"/>
        <end position="50"/>
    </location>
</feature>
<keyword evidence="6" id="KW-0547">Nucleotide-binding</keyword>
<evidence type="ECO:0000256" key="11">
    <source>
        <dbReference type="ARBA" id="ARBA00059074"/>
    </source>
</evidence>
<dbReference type="Pfam" id="PF24357">
    <property type="entry name" value="TMD0_ABC"/>
    <property type="match status" value="1"/>
</dbReference>
<keyword evidence="3" id="KW-0813">Transport</keyword>
<keyword evidence="7" id="KW-0067">ATP-binding</keyword>
<dbReference type="CDD" id="cd18579">
    <property type="entry name" value="ABC_6TM_ABCC_D1"/>
    <property type="match status" value="1"/>
</dbReference>
<proteinExistence type="inferred from homology"/>
<dbReference type="InterPro" id="IPR050173">
    <property type="entry name" value="ABC_transporter_C-like"/>
</dbReference>
<dbReference type="SMART" id="SM00382">
    <property type="entry name" value="AAA"/>
    <property type="match status" value="2"/>
</dbReference>
<evidence type="ECO:0000256" key="9">
    <source>
        <dbReference type="ARBA" id="ARBA00023136"/>
    </source>
</evidence>
<feature type="transmembrane region" description="Helical" evidence="13">
    <location>
        <begin position="130"/>
        <end position="149"/>
    </location>
</feature>